<name>A0ABW3C883_SPHXN</name>
<dbReference type="Pfam" id="PF14464">
    <property type="entry name" value="Prok-JAB"/>
    <property type="match status" value="1"/>
</dbReference>
<evidence type="ECO:0000256" key="1">
    <source>
        <dbReference type="ARBA" id="ARBA00022670"/>
    </source>
</evidence>
<dbReference type="InterPro" id="IPR028090">
    <property type="entry name" value="JAB_dom_prok"/>
</dbReference>
<protein>
    <submittedName>
        <fullName evidence="8">Mov34/MPN/PAD-1 family protein</fullName>
    </submittedName>
</protein>
<comment type="caution">
    <text evidence="8">The sequence shown here is derived from an EMBL/GenBank/DDBJ whole genome shotgun (WGS) entry which is preliminary data.</text>
</comment>
<evidence type="ECO:0000259" key="6">
    <source>
        <dbReference type="Pfam" id="PF00899"/>
    </source>
</evidence>
<dbReference type="Gene3D" id="3.40.50.720">
    <property type="entry name" value="NAD(P)-binding Rossmann-like Domain"/>
    <property type="match status" value="1"/>
</dbReference>
<feature type="domain" description="JAB" evidence="7">
    <location>
        <begin position="601"/>
        <end position="720"/>
    </location>
</feature>
<dbReference type="InterPro" id="IPR032865">
    <property type="entry name" value="Prok-E2_A"/>
</dbReference>
<evidence type="ECO:0000313" key="9">
    <source>
        <dbReference type="Proteomes" id="UP001597124"/>
    </source>
</evidence>
<dbReference type="RefSeq" id="WP_381494034.1">
    <property type="nucleotide sequence ID" value="NZ_JBHTIK010000015.1"/>
</dbReference>
<organism evidence="8 9">
    <name type="scientific">Sphingosinicella xenopeptidilytica</name>
    <dbReference type="NCBI Taxonomy" id="364098"/>
    <lineage>
        <taxon>Bacteria</taxon>
        <taxon>Pseudomonadati</taxon>
        <taxon>Pseudomonadota</taxon>
        <taxon>Alphaproteobacteria</taxon>
        <taxon>Sphingomonadales</taxon>
        <taxon>Sphingosinicellaceae</taxon>
        <taxon>Sphingosinicella</taxon>
    </lineage>
</organism>
<dbReference type="Pfam" id="PF14457">
    <property type="entry name" value="Prok-E2_A"/>
    <property type="match status" value="1"/>
</dbReference>
<dbReference type="EMBL" id="JBHTIK010000015">
    <property type="protein sequence ID" value="MFD0850188.1"/>
    <property type="molecule type" value="Genomic_DNA"/>
</dbReference>
<evidence type="ECO:0000256" key="2">
    <source>
        <dbReference type="ARBA" id="ARBA00022723"/>
    </source>
</evidence>
<feature type="domain" description="THIF-type NAD/FAD binding fold" evidence="6">
    <location>
        <begin position="352"/>
        <end position="457"/>
    </location>
</feature>
<evidence type="ECO:0000313" key="8">
    <source>
        <dbReference type="EMBL" id="MFD0850188.1"/>
    </source>
</evidence>
<dbReference type="Proteomes" id="UP001597124">
    <property type="component" value="Unassembled WGS sequence"/>
</dbReference>
<dbReference type="SUPFAM" id="SSF102712">
    <property type="entry name" value="JAB1/MPN domain"/>
    <property type="match status" value="1"/>
</dbReference>
<accession>A0ABW3C883</accession>
<gene>
    <name evidence="8" type="ORF">ACFQ00_17775</name>
</gene>
<dbReference type="InterPro" id="IPR035985">
    <property type="entry name" value="Ubiquitin-activating_enz"/>
</dbReference>
<evidence type="ECO:0000259" key="7">
    <source>
        <dbReference type="Pfam" id="PF14464"/>
    </source>
</evidence>
<sequence>MTAEAAALTSKLAQSVVAYLTTSADLPFAELTGIAVRESADLLHIRLEPELPQHRKVPILNHEPVTVLFDKSDEEPPRVFSARGDFPVDLDLVHTNRDMEADGVALCLWEEPWENLSRILTGQSFVERMRDWFSRTARGDVHPADQGLEPLLPGTSNTLIMPAGLPAGPWHVVRSAEVDKRYTLLLDAAAPSIPPPLSFALFSMQLDPVVHGALKSRPYDFGALAALIAEFGVDLWETLRPWLLAPPQIEGAQKFRALLLIVIPLKRSADDAPESYQIWAYSSLGTLAELGEHLGITITAETGGQMQTAAALGGQPADLSQLLLMPWRVVQQLDRSLAREYSANQGSTDATLVAIGAGAIGSNLVVNSMKAGVGSWTIIDDDLVLPHNIVRQTQTAQAVGVPKALALAHDASLLIAEAGGASSIIANILKPGEHADAIETAFTDADFVIDLSASPAVVGYIADHSAVRRAASFFFNPDGSDLVVLAEDADRKLQIDEIEAQYFLASGADPFLARHFASARVDRLRYANACQDLTRPLPPWQVQTLSGIATGRLLAILGDKAASARVWRMDPATALVVPVDLPLSPTKRVEHEAMRVSISNNVVHAMQALREERSPNETGGILVGTFDLRRNILHVVAALPAPPDSRQSPTYFIRGAHNLRPIMDALTQDSAGQLQYVGEWHSHPDGAAARPSTDDEGVFSHLAAQIEPTGSPFAMMICGAEDSWIRVGWAGRGRIEGVIVYGDDE</sequence>
<keyword evidence="3" id="KW-0378">Hydrolase</keyword>
<dbReference type="InterPro" id="IPR000594">
    <property type="entry name" value="ThiF_NAD_FAD-bd"/>
</dbReference>
<reference evidence="9" key="1">
    <citation type="journal article" date="2019" name="Int. J. Syst. Evol. Microbiol.">
        <title>The Global Catalogue of Microorganisms (GCM) 10K type strain sequencing project: providing services to taxonomists for standard genome sequencing and annotation.</title>
        <authorList>
            <consortium name="The Broad Institute Genomics Platform"/>
            <consortium name="The Broad Institute Genome Sequencing Center for Infectious Disease"/>
            <person name="Wu L."/>
            <person name="Ma J."/>
        </authorList>
    </citation>
    <scope>NUCLEOTIDE SEQUENCE [LARGE SCALE GENOMIC DNA]</scope>
    <source>
        <strain evidence="9">CCUG 52537</strain>
    </source>
</reference>
<keyword evidence="1" id="KW-0645">Protease</keyword>
<keyword evidence="9" id="KW-1185">Reference proteome</keyword>
<dbReference type="Pfam" id="PF00899">
    <property type="entry name" value="ThiF"/>
    <property type="match status" value="1"/>
</dbReference>
<keyword evidence="2" id="KW-0479">Metal-binding</keyword>
<evidence type="ECO:0000256" key="5">
    <source>
        <dbReference type="ARBA" id="ARBA00023049"/>
    </source>
</evidence>
<proteinExistence type="predicted"/>
<evidence type="ECO:0000256" key="4">
    <source>
        <dbReference type="ARBA" id="ARBA00022833"/>
    </source>
</evidence>
<keyword evidence="5" id="KW-0482">Metalloprotease</keyword>
<dbReference type="Gene3D" id="3.40.140.10">
    <property type="entry name" value="Cytidine Deaminase, domain 2"/>
    <property type="match status" value="1"/>
</dbReference>
<evidence type="ECO:0000256" key="3">
    <source>
        <dbReference type="ARBA" id="ARBA00022801"/>
    </source>
</evidence>
<dbReference type="SUPFAM" id="SSF69572">
    <property type="entry name" value="Activating enzymes of the ubiquitin-like proteins"/>
    <property type="match status" value="1"/>
</dbReference>
<keyword evidence="4" id="KW-0862">Zinc</keyword>